<feature type="region of interest" description="Disordered" evidence="1">
    <location>
        <begin position="150"/>
        <end position="204"/>
    </location>
</feature>
<proteinExistence type="predicted"/>
<dbReference type="EMBL" id="JADFTS010000007">
    <property type="protein sequence ID" value="KAF9598994.1"/>
    <property type="molecule type" value="Genomic_DNA"/>
</dbReference>
<organism evidence="2 3">
    <name type="scientific">Coptis chinensis</name>
    <dbReference type="NCBI Taxonomy" id="261450"/>
    <lineage>
        <taxon>Eukaryota</taxon>
        <taxon>Viridiplantae</taxon>
        <taxon>Streptophyta</taxon>
        <taxon>Embryophyta</taxon>
        <taxon>Tracheophyta</taxon>
        <taxon>Spermatophyta</taxon>
        <taxon>Magnoliopsida</taxon>
        <taxon>Ranunculales</taxon>
        <taxon>Ranunculaceae</taxon>
        <taxon>Coptidoideae</taxon>
        <taxon>Coptis</taxon>
    </lineage>
</organism>
<accession>A0A835HGJ1</accession>
<gene>
    <name evidence="2" type="ORF">IFM89_033339</name>
</gene>
<protein>
    <submittedName>
        <fullName evidence="2">Uncharacterized protein</fullName>
    </submittedName>
</protein>
<keyword evidence="3" id="KW-1185">Reference proteome</keyword>
<name>A0A835HGJ1_9MAGN</name>
<dbReference type="Proteomes" id="UP000631114">
    <property type="component" value="Unassembled WGS sequence"/>
</dbReference>
<evidence type="ECO:0000313" key="2">
    <source>
        <dbReference type="EMBL" id="KAF9598994.1"/>
    </source>
</evidence>
<evidence type="ECO:0000313" key="3">
    <source>
        <dbReference type="Proteomes" id="UP000631114"/>
    </source>
</evidence>
<evidence type="ECO:0000256" key="1">
    <source>
        <dbReference type="SAM" id="MobiDB-lite"/>
    </source>
</evidence>
<reference evidence="2 3" key="1">
    <citation type="submission" date="2020-10" db="EMBL/GenBank/DDBJ databases">
        <title>The Coptis chinensis genome and diversification of protoberbering-type alkaloids.</title>
        <authorList>
            <person name="Wang B."/>
            <person name="Shu S."/>
            <person name="Song C."/>
            <person name="Liu Y."/>
        </authorList>
    </citation>
    <scope>NUCLEOTIDE SEQUENCE [LARGE SCALE GENOMIC DNA]</scope>
    <source>
        <strain evidence="2">HL-2020</strain>
        <tissue evidence="2">Leaf</tissue>
    </source>
</reference>
<feature type="compositionally biased region" description="Basic and acidic residues" evidence="1">
    <location>
        <begin position="192"/>
        <end position="204"/>
    </location>
</feature>
<comment type="caution">
    <text evidence="2">The sequence shown here is derived from an EMBL/GenBank/DDBJ whole genome shotgun (WGS) entry which is preliminary data.</text>
</comment>
<feature type="non-terminal residue" evidence="2">
    <location>
        <position position="1"/>
    </location>
</feature>
<dbReference type="AlphaFoldDB" id="A0A835HGJ1"/>
<sequence length="204" mass="22246">MGDRWLKSFQNVLMPLQMCCSSMPTGNGSYHRGEEVVTVDQSPPSPLSLETALPEIIRELSYPDTIIAWAAAYIVHLLQSMMPDTAGASEKGNEVCVKPMASRRLPRIAPSDIILPSSLGDGAQNSNIGDRVENHARRRCYIYYSSDEDDAPPITTRHPDPSLRSCSSGLHSPRAAISKSTSIPPSPIVMRGSREHPHAKGVVE</sequence>